<reference evidence="2" key="1">
    <citation type="journal article" date="2020" name="Stud. Mycol.">
        <title>101 Dothideomycetes genomes: a test case for predicting lifestyles and emergence of pathogens.</title>
        <authorList>
            <person name="Haridas S."/>
            <person name="Albert R."/>
            <person name="Binder M."/>
            <person name="Bloem J."/>
            <person name="Labutti K."/>
            <person name="Salamov A."/>
            <person name="Andreopoulos B."/>
            <person name="Baker S."/>
            <person name="Barry K."/>
            <person name="Bills G."/>
            <person name="Bluhm B."/>
            <person name="Cannon C."/>
            <person name="Castanera R."/>
            <person name="Culley D."/>
            <person name="Daum C."/>
            <person name="Ezra D."/>
            <person name="Gonzalez J."/>
            <person name="Henrissat B."/>
            <person name="Kuo A."/>
            <person name="Liang C."/>
            <person name="Lipzen A."/>
            <person name="Lutzoni F."/>
            <person name="Magnuson J."/>
            <person name="Mondo S."/>
            <person name="Nolan M."/>
            <person name="Ohm R."/>
            <person name="Pangilinan J."/>
            <person name="Park H.-J."/>
            <person name="Ramirez L."/>
            <person name="Alfaro M."/>
            <person name="Sun H."/>
            <person name="Tritt A."/>
            <person name="Yoshinaga Y."/>
            <person name="Zwiers L.-H."/>
            <person name="Turgeon B."/>
            <person name="Goodwin S."/>
            <person name="Spatafora J."/>
            <person name="Crous P."/>
            <person name="Grigoriev I."/>
        </authorList>
    </citation>
    <scope>NUCLEOTIDE SEQUENCE</scope>
    <source>
        <strain evidence="2">CBS 113979</strain>
    </source>
</reference>
<evidence type="ECO:0000313" key="2">
    <source>
        <dbReference type="EMBL" id="KAF1982906.1"/>
    </source>
</evidence>
<dbReference type="Proteomes" id="UP000800041">
    <property type="component" value="Unassembled WGS sequence"/>
</dbReference>
<feature type="compositionally biased region" description="Basic and acidic residues" evidence="1">
    <location>
        <begin position="23"/>
        <end position="36"/>
    </location>
</feature>
<keyword evidence="3" id="KW-1185">Reference proteome</keyword>
<name>A0A6G1GPL0_9PEZI</name>
<feature type="region of interest" description="Disordered" evidence="1">
    <location>
        <begin position="23"/>
        <end position="44"/>
    </location>
</feature>
<gene>
    <name evidence="2" type="ORF">K402DRAFT_183275</name>
</gene>
<accession>A0A6G1GPL0</accession>
<protein>
    <submittedName>
        <fullName evidence="2">Uncharacterized protein</fullName>
    </submittedName>
</protein>
<evidence type="ECO:0000313" key="3">
    <source>
        <dbReference type="Proteomes" id="UP000800041"/>
    </source>
</evidence>
<organism evidence="2 3">
    <name type="scientific">Aulographum hederae CBS 113979</name>
    <dbReference type="NCBI Taxonomy" id="1176131"/>
    <lineage>
        <taxon>Eukaryota</taxon>
        <taxon>Fungi</taxon>
        <taxon>Dikarya</taxon>
        <taxon>Ascomycota</taxon>
        <taxon>Pezizomycotina</taxon>
        <taxon>Dothideomycetes</taxon>
        <taxon>Pleosporomycetidae</taxon>
        <taxon>Aulographales</taxon>
        <taxon>Aulographaceae</taxon>
    </lineage>
</organism>
<evidence type="ECO:0000256" key="1">
    <source>
        <dbReference type="SAM" id="MobiDB-lite"/>
    </source>
</evidence>
<dbReference type="EMBL" id="ML977179">
    <property type="protein sequence ID" value="KAF1982906.1"/>
    <property type="molecule type" value="Genomic_DNA"/>
</dbReference>
<sequence length="101" mass="11275">MRELSLSATERESMSVMRDVLDYHHGHSIRRRDQTRPSRHSPYPAAAPLKWAQTVKNSPHAIAVGSELSIRLSGPHRETKKQTFGSSLISPSCLSKSACHK</sequence>
<dbReference type="AlphaFoldDB" id="A0A6G1GPL0"/>
<proteinExistence type="predicted"/>